<evidence type="ECO:0000313" key="4">
    <source>
        <dbReference type="EMBL" id="MFB4193319.1"/>
    </source>
</evidence>
<keyword evidence="5" id="KW-1185">Reference proteome</keyword>
<dbReference type="Pfam" id="PF00975">
    <property type="entry name" value="Thioesterase"/>
    <property type="match status" value="1"/>
</dbReference>
<dbReference type="Gene3D" id="3.40.50.1820">
    <property type="entry name" value="alpha/beta hydrolase"/>
    <property type="match status" value="1"/>
</dbReference>
<comment type="caution">
    <text evidence="4">The sequence shown here is derived from an EMBL/GenBank/DDBJ whole genome shotgun (WGS) entry which is preliminary data.</text>
</comment>
<evidence type="ECO:0000256" key="2">
    <source>
        <dbReference type="ARBA" id="ARBA00022801"/>
    </source>
</evidence>
<dbReference type="InterPro" id="IPR020802">
    <property type="entry name" value="TesA-like"/>
</dbReference>
<keyword evidence="2" id="KW-0378">Hydrolase</keyword>
<dbReference type="InterPro" id="IPR029058">
    <property type="entry name" value="AB_hydrolase_fold"/>
</dbReference>
<dbReference type="RefSeq" id="WP_375061358.1">
    <property type="nucleotide sequence ID" value="NZ_JBHGBT010000002.1"/>
</dbReference>
<proteinExistence type="inferred from homology"/>
<dbReference type="EMBL" id="JBHGBT010000002">
    <property type="protein sequence ID" value="MFB4193319.1"/>
    <property type="molecule type" value="Genomic_DNA"/>
</dbReference>
<dbReference type="Proteomes" id="UP001577267">
    <property type="component" value="Unassembled WGS sequence"/>
</dbReference>
<evidence type="ECO:0000256" key="1">
    <source>
        <dbReference type="ARBA" id="ARBA00007169"/>
    </source>
</evidence>
<organism evidence="4 5">
    <name type="scientific">Streptomyces carpaticus</name>
    <dbReference type="NCBI Taxonomy" id="285558"/>
    <lineage>
        <taxon>Bacteria</taxon>
        <taxon>Bacillati</taxon>
        <taxon>Actinomycetota</taxon>
        <taxon>Actinomycetes</taxon>
        <taxon>Kitasatosporales</taxon>
        <taxon>Streptomycetaceae</taxon>
        <taxon>Streptomyces</taxon>
    </lineage>
</organism>
<dbReference type="PANTHER" id="PTHR11487:SF0">
    <property type="entry name" value="S-ACYL FATTY ACID SYNTHASE THIOESTERASE, MEDIUM CHAIN"/>
    <property type="match status" value="1"/>
</dbReference>
<dbReference type="InterPro" id="IPR001031">
    <property type="entry name" value="Thioesterase"/>
</dbReference>
<evidence type="ECO:0000259" key="3">
    <source>
        <dbReference type="SMART" id="SM00824"/>
    </source>
</evidence>
<feature type="domain" description="Thioesterase TesA-like" evidence="3">
    <location>
        <begin position="27"/>
        <end position="249"/>
    </location>
</feature>
<dbReference type="SMART" id="SM00824">
    <property type="entry name" value="PKS_TE"/>
    <property type="match status" value="1"/>
</dbReference>
<comment type="similarity">
    <text evidence="1">Belongs to the thioesterase family.</text>
</comment>
<dbReference type="PANTHER" id="PTHR11487">
    <property type="entry name" value="THIOESTERASE"/>
    <property type="match status" value="1"/>
</dbReference>
<accession>A0ABV4ZH55</accession>
<sequence length="258" mass="27503">MAPTHHRADPWIRHVGPPPADPSARLLCFPHAGGAATAYFPLAAELGGDVDLLAVQYPGRQDRYGEPAIDTVEGLADRIRPQLAAWSDRPLVLFGHSMGAIVAYEVLRWMTSAPGAGPLGLIVSGRRAPGVAWPDAVHRGGDEALIAELRALSGTSSVVLDNPEMLEMILPALRADYHAIETYRHRPGPELTIPVTALVGEEDPKAPVADVKGWEQHTSGAFELRTFPGGHFYLNDRWPAVAGAIRTALAAFGGAAGR</sequence>
<name>A0ABV4ZH55_9ACTN</name>
<reference evidence="4 5" key="1">
    <citation type="submission" date="2024-09" db="EMBL/GenBank/DDBJ databases">
        <title>Draft genome sequence of multifaceted antimicrobials producing Streptomyces sp. strain FH1.</title>
        <authorList>
            <person name="Hassan F."/>
            <person name="Ali H."/>
            <person name="Hassan N."/>
            <person name="Nawaz A."/>
        </authorList>
    </citation>
    <scope>NUCLEOTIDE SEQUENCE [LARGE SCALE GENOMIC DNA]</scope>
    <source>
        <strain evidence="4 5">FH1</strain>
    </source>
</reference>
<gene>
    <name evidence="4" type="ORF">ACE11A_02975</name>
</gene>
<dbReference type="SUPFAM" id="SSF53474">
    <property type="entry name" value="alpha/beta-Hydrolases"/>
    <property type="match status" value="1"/>
</dbReference>
<dbReference type="InterPro" id="IPR012223">
    <property type="entry name" value="TEII"/>
</dbReference>
<protein>
    <submittedName>
        <fullName evidence="4">Thioesterase II family protein</fullName>
    </submittedName>
</protein>
<evidence type="ECO:0000313" key="5">
    <source>
        <dbReference type="Proteomes" id="UP001577267"/>
    </source>
</evidence>